<dbReference type="InterPro" id="IPR001763">
    <property type="entry name" value="Rhodanese-like_dom"/>
</dbReference>
<dbReference type="SUPFAM" id="SSF56281">
    <property type="entry name" value="Metallo-hydrolase/oxidoreductase"/>
    <property type="match status" value="1"/>
</dbReference>
<evidence type="ECO:0000313" key="3">
    <source>
        <dbReference type="EMBL" id="EPD14401.1"/>
    </source>
</evidence>
<keyword evidence="4" id="KW-1185">Reference proteome</keyword>
<feature type="domain" description="Rhodanese" evidence="2">
    <location>
        <begin position="255"/>
        <end position="347"/>
    </location>
</feature>
<dbReference type="Pfam" id="PF00753">
    <property type="entry name" value="Lactamase_B"/>
    <property type="match status" value="1"/>
</dbReference>
<evidence type="ECO:0000256" key="1">
    <source>
        <dbReference type="ARBA" id="ARBA00022723"/>
    </source>
</evidence>
<dbReference type="PROSITE" id="PS50206">
    <property type="entry name" value="RHODANESE_3"/>
    <property type="match status" value="1"/>
</dbReference>
<dbReference type="RefSeq" id="WP_016389896.1">
    <property type="nucleotide sequence ID" value="NZ_KE646805.1"/>
</dbReference>
<dbReference type="PANTHER" id="PTHR43084:SF1">
    <property type="entry name" value="PERSULFIDE DIOXYGENASE ETHE1, MITOCHONDRIAL"/>
    <property type="match status" value="1"/>
</dbReference>
<evidence type="ECO:0000259" key="2">
    <source>
        <dbReference type="PROSITE" id="PS50206"/>
    </source>
</evidence>
<dbReference type="GO" id="GO:0046872">
    <property type="term" value="F:metal ion binding"/>
    <property type="evidence" value="ECO:0007669"/>
    <property type="project" value="UniProtKB-KW"/>
</dbReference>
<keyword evidence="3" id="KW-0378">Hydrolase</keyword>
<dbReference type="AlphaFoldDB" id="A0AB33Z5F5"/>
<dbReference type="Proteomes" id="UP000015462">
    <property type="component" value="Unassembled WGS sequence"/>
</dbReference>
<dbReference type="GO" id="GO:0016787">
    <property type="term" value="F:hydrolase activity"/>
    <property type="evidence" value="ECO:0007669"/>
    <property type="project" value="UniProtKB-KW"/>
</dbReference>
<comment type="caution">
    <text evidence="3">The sequence shown here is derived from an EMBL/GenBank/DDBJ whole genome shotgun (WGS) entry which is preliminary data.</text>
</comment>
<dbReference type="GO" id="GO:0006749">
    <property type="term" value="P:glutathione metabolic process"/>
    <property type="evidence" value="ECO:0007669"/>
    <property type="project" value="InterPro"/>
</dbReference>
<proteinExistence type="predicted"/>
<keyword evidence="1" id="KW-0479">Metal-binding</keyword>
<dbReference type="Gene3D" id="3.40.250.10">
    <property type="entry name" value="Rhodanese-like domain"/>
    <property type="match status" value="1"/>
</dbReference>
<dbReference type="SMART" id="SM00450">
    <property type="entry name" value="RHOD"/>
    <property type="match status" value="1"/>
</dbReference>
<organism evidence="3 4">
    <name type="scientific">Cycloclasticus pugetii</name>
    <dbReference type="NCBI Taxonomy" id="34068"/>
    <lineage>
        <taxon>Bacteria</taxon>
        <taxon>Pseudomonadati</taxon>
        <taxon>Pseudomonadota</taxon>
        <taxon>Gammaproteobacteria</taxon>
        <taxon>Thiotrichales</taxon>
        <taxon>Piscirickettsiaceae</taxon>
        <taxon>Cycloclasticus</taxon>
    </lineage>
</organism>
<dbReference type="InterPro" id="IPR044528">
    <property type="entry name" value="POD-like_MBL-fold"/>
</dbReference>
<name>A0AB33Z5F5_9GAMM</name>
<dbReference type="SMART" id="SM00849">
    <property type="entry name" value="Lactamase_B"/>
    <property type="match status" value="1"/>
</dbReference>
<dbReference type="GO" id="GO:0050313">
    <property type="term" value="F:sulfur dioxygenase activity"/>
    <property type="evidence" value="ECO:0007669"/>
    <property type="project" value="InterPro"/>
</dbReference>
<dbReference type="CDD" id="cd00158">
    <property type="entry name" value="RHOD"/>
    <property type="match status" value="1"/>
</dbReference>
<accession>A0AB33Z5F5</accession>
<gene>
    <name evidence="3" type="ORF">L196_02850</name>
</gene>
<dbReference type="InterPro" id="IPR051682">
    <property type="entry name" value="Mito_Persulfide_Diox"/>
</dbReference>
<dbReference type="InterPro" id="IPR001279">
    <property type="entry name" value="Metallo-B-lactamas"/>
</dbReference>
<dbReference type="InterPro" id="IPR036866">
    <property type="entry name" value="RibonucZ/Hydroxyglut_hydro"/>
</dbReference>
<dbReference type="CDD" id="cd07724">
    <property type="entry name" value="POD-like_MBL-fold"/>
    <property type="match status" value="1"/>
</dbReference>
<dbReference type="GO" id="GO:0070813">
    <property type="term" value="P:hydrogen sulfide metabolic process"/>
    <property type="evidence" value="ECO:0007669"/>
    <property type="project" value="TreeGrafter"/>
</dbReference>
<protein>
    <submittedName>
        <fullName evidence="3">Zn-dependent hydrolase including glyoxylases /Rhodanese-related sulfurtransferase</fullName>
    </submittedName>
</protein>
<evidence type="ECO:0000313" key="4">
    <source>
        <dbReference type="Proteomes" id="UP000015462"/>
    </source>
</evidence>
<dbReference type="PANTHER" id="PTHR43084">
    <property type="entry name" value="PERSULFIDE DIOXYGENASE ETHE1"/>
    <property type="match status" value="1"/>
</dbReference>
<dbReference type="EMBL" id="ASHL01000001">
    <property type="protein sequence ID" value="EPD14401.1"/>
    <property type="molecule type" value="Genomic_DNA"/>
</dbReference>
<dbReference type="SUPFAM" id="SSF52821">
    <property type="entry name" value="Rhodanese/Cell cycle control phosphatase"/>
    <property type="match status" value="1"/>
</dbReference>
<dbReference type="InterPro" id="IPR036873">
    <property type="entry name" value="Rhodanese-like_dom_sf"/>
</dbReference>
<dbReference type="Pfam" id="PF00581">
    <property type="entry name" value="Rhodanese"/>
    <property type="match status" value="1"/>
</dbReference>
<sequence>MFFQELNNINCKTYLIADLDAGQAAIIDPVDSYIDRYLAILAYHRLTLKFVADTHTHADHRSACTALRRLTNCLVMMHELSPQPTVDKRYIDGDELTVGNIHIKVLHTPGHTPDSVSFYVNDDRVLTGDVILIQGTGRSDFAGGNAGDQYDSITDKIFTLPDKTLLFPAHDYRGNTETTVGLEKATNPRIAGKTREEYIEIMDNLNLPLPEKIQEVLQINQSEVDDDLIKFPMIAELNQVLQMEPAAVKNRLEETTDNCVIIDVREDSEFTGELGHIAGSRLIPMRSLPKVIEDLEPLKKKEVILVCRSGARSTTAAAILKGLGFHNVKNMKGGMLAWNKLAFPVER</sequence>
<dbReference type="Gene3D" id="3.60.15.10">
    <property type="entry name" value="Ribonuclease Z/Hydroxyacylglutathione hydrolase-like"/>
    <property type="match status" value="1"/>
</dbReference>
<reference evidence="3 4" key="1">
    <citation type="journal article" date="2013" name="Genome Announc.">
        <title>Genome Sequence of the Pyrene- and Fluoranthene-Degrading Bacterium Cycloclasticus sp. Strain PY97M.</title>
        <authorList>
            <person name="Cui Z."/>
            <person name="Xu G."/>
            <person name="Li Q."/>
            <person name="Gao W."/>
            <person name="Zheng L."/>
        </authorList>
    </citation>
    <scope>NUCLEOTIDE SEQUENCE [LARGE SCALE GENOMIC DNA]</scope>
    <source>
        <strain evidence="3 4">PY97M</strain>
    </source>
</reference>